<protein>
    <submittedName>
        <fullName evidence="1">Uncharacterized protein</fullName>
    </submittedName>
</protein>
<organism evidence="1">
    <name type="scientific">Opuntia streptacantha</name>
    <name type="common">Prickly pear cactus</name>
    <name type="synonym">Opuntia cardona</name>
    <dbReference type="NCBI Taxonomy" id="393608"/>
    <lineage>
        <taxon>Eukaryota</taxon>
        <taxon>Viridiplantae</taxon>
        <taxon>Streptophyta</taxon>
        <taxon>Embryophyta</taxon>
        <taxon>Tracheophyta</taxon>
        <taxon>Spermatophyta</taxon>
        <taxon>Magnoliopsida</taxon>
        <taxon>eudicotyledons</taxon>
        <taxon>Gunneridae</taxon>
        <taxon>Pentapetalae</taxon>
        <taxon>Caryophyllales</taxon>
        <taxon>Cactineae</taxon>
        <taxon>Cactaceae</taxon>
        <taxon>Opuntioideae</taxon>
        <taxon>Opuntia</taxon>
    </lineage>
</organism>
<reference evidence="1" key="1">
    <citation type="journal article" date="2013" name="J. Plant Res.">
        <title>Effect of fungi and light on seed germination of three Opuntia species from semiarid lands of central Mexico.</title>
        <authorList>
            <person name="Delgado-Sanchez P."/>
            <person name="Jimenez-Bremont J.F."/>
            <person name="Guerrero-Gonzalez Mde L."/>
            <person name="Flores J."/>
        </authorList>
    </citation>
    <scope>NUCLEOTIDE SEQUENCE</scope>
    <source>
        <tissue evidence="1">Cladode</tissue>
    </source>
</reference>
<dbReference type="EMBL" id="GISG01064396">
    <property type="protein sequence ID" value="MBA4627994.1"/>
    <property type="molecule type" value="Transcribed_RNA"/>
</dbReference>
<proteinExistence type="predicted"/>
<dbReference type="AlphaFoldDB" id="A0A7C8YVW7"/>
<reference evidence="1" key="2">
    <citation type="submission" date="2020-07" db="EMBL/GenBank/DDBJ databases">
        <authorList>
            <person name="Vera ALvarez R."/>
            <person name="Arias-Moreno D.M."/>
            <person name="Jimenez-Jacinto V."/>
            <person name="Jimenez-Bremont J.F."/>
            <person name="Swaminathan K."/>
            <person name="Moose S.P."/>
            <person name="Guerrero-Gonzalez M.L."/>
            <person name="Marino-Ramirez L."/>
            <person name="Landsman D."/>
            <person name="Rodriguez-Kessler M."/>
            <person name="Delgado-Sanchez P."/>
        </authorList>
    </citation>
    <scope>NUCLEOTIDE SEQUENCE</scope>
    <source>
        <tissue evidence="1">Cladode</tissue>
    </source>
</reference>
<name>A0A7C8YVW7_OPUST</name>
<evidence type="ECO:0000313" key="1">
    <source>
        <dbReference type="EMBL" id="MBA4627994.1"/>
    </source>
</evidence>
<accession>A0A7C8YVW7</accession>
<dbReference type="Gene3D" id="3.40.50.1910">
    <property type="match status" value="1"/>
</dbReference>
<sequence length="133" mass="14769">MLQVIPGRWAGVSLYSLWAALLDQRWAKLDACPLLKRHLFFLKYPCSPQLQACHKLTTKLKREVILGSSSIDDPAQFITVWIGFRFLGSSNRLSSPLGGRLVLVLTAPPLLLLLLQKLKLLSASELSLDDVGT</sequence>
<dbReference type="InterPro" id="IPR027482">
    <property type="entry name" value="Sec1-like_dom2"/>
</dbReference>